<evidence type="ECO:0000313" key="4">
    <source>
        <dbReference type="Proteomes" id="UP000467252"/>
    </source>
</evidence>
<keyword evidence="4" id="KW-1185">Reference proteome</keyword>
<dbReference type="EMBL" id="AP022599">
    <property type="protein sequence ID" value="BBY78853.1"/>
    <property type="molecule type" value="Genomic_DNA"/>
</dbReference>
<organism evidence="3 4">
    <name type="scientific">Mycolicibacterium pulveris</name>
    <name type="common">Mycobacterium pulveris</name>
    <dbReference type="NCBI Taxonomy" id="36813"/>
    <lineage>
        <taxon>Bacteria</taxon>
        <taxon>Bacillati</taxon>
        <taxon>Actinomycetota</taxon>
        <taxon>Actinomycetes</taxon>
        <taxon>Mycobacteriales</taxon>
        <taxon>Mycobacteriaceae</taxon>
        <taxon>Mycolicibacterium</taxon>
    </lineage>
</organism>
<evidence type="ECO:0000313" key="3">
    <source>
        <dbReference type="EMBL" id="BBY78853.1"/>
    </source>
</evidence>
<sequence>MTSAPRWEPDDPNLAEVVLSAPRAPFKMTALADLDRSWLVAGLSEVVLGEAGLTAEEIAERTGCCLRLVRTIRASDATKVAEYAQVRNRVLDDELRVERINHAATRRELADAQCERDRLRAQLAQILDKLQTGTLGAFPRCGHPKVRYNTYEYGGRVYCRQCRRDWDTANRKPKTASSERESVKGNGNSGPARERRVRLTVVPSAI</sequence>
<feature type="region of interest" description="Disordered" evidence="2">
    <location>
        <begin position="169"/>
        <end position="206"/>
    </location>
</feature>
<evidence type="ECO:0000256" key="1">
    <source>
        <dbReference type="SAM" id="Coils"/>
    </source>
</evidence>
<dbReference type="Proteomes" id="UP000467252">
    <property type="component" value="Chromosome"/>
</dbReference>
<gene>
    <name evidence="3" type="ORF">MPUL_00110</name>
</gene>
<proteinExistence type="predicted"/>
<keyword evidence="1" id="KW-0175">Coiled coil</keyword>
<feature type="coiled-coil region" evidence="1">
    <location>
        <begin position="102"/>
        <end position="129"/>
    </location>
</feature>
<reference evidence="3 4" key="1">
    <citation type="journal article" date="2019" name="Emerg. Microbes Infect.">
        <title>Comprehensive subspecies identification of 175 nontuberculous mycobacteria species based on 7547 genomic profiles.</title>
        <authorList>
            <person name="Matsumoto Y."/>
            <person name="Kinjo T."/>
            <person name="Motooka D."/>
            <person name="Nabeya D."/>
            <person name="Jung N."/>
            <person name="Uechi K."/>
            <person name="Horii T."/>
            <person name="Iida T."/>
            <person name="Fujita J."/>
            <person name="Nakamura S."/>
        </authorList>
    </citation>
    <scope>NUCLEOTIDE SEQUENCE [LARGE SCALE GENOMIC DNA]</scope>
    <source>
        <strain evidence="3 4">JCM 6370</strain>
    </source>
</reference>
<protein>
    <submittedName>
        <fullName evidence="3">Uncharacterized protein</fullName>
    </submittedName>
</protein>
<name>A0A7I7UD52_MYCPV</name>
<dbReference type="RefSeq" id="WP_235674414.1">
    <property type="nucleotide sequence ID" value="NZ_AP022599.1"/>
</dbReference>
<dbReference type="AlphaFoldDB" id="A0A7I7UD52"/>
<accession>A0A7I7UD52</accession>
<evidence type="ECO:0000256" key="2">
    <source>
        <dbReference type="SAM" id="MobiDB-lite"/>
    </source>
</evidence>